<dbReference type="OrthoDB" id="8049355at2759"/>
<evidence type="ECO:0008006" key="4">
    <source>
        <dbReference type="Google" id="ProtNLM"/>
    </source>
</evidence>
<sequence>MSKTEKNEILVLKRKSCLARIEEIFDYANNKTADQFYQQNLAARLEYLDTLYEEFQELQNSIISLISDRDFDTHDLEPHVAVTIPIAYDLVDVRDHIEAHEDDEVLSQATDPSLTDPEVLTSGRPETLDPASGFARKQSVPHSVLKNSQDPAPNTSSRNRIDTQLRHSSILRSGNDLISFHNDNPFQPQRPSNGNLEFNRLTPVRHNFNNASPSQQVQSESQPRSDQVSNFYPMDNRPSQSLSEAQTLAFSRQVGSEPITEILGSPEMYINMGSTINLTCIVQYAPEPPPTIVWAHNSHVINFDSPRGGISLVTEKEIQTKVKINDPN</sequence>
<dbReference type="InterPro" id="IPR013783">
    <property type="entry name" value="Ig-like_fold"/>
</dbReference>
<gene>
    <name evidence="2" type="ORF">CEUTPL_LOCUS12962</name>
</gene>
<dbReference type="EMBL" id="OU892284">
    <property type="protein sequence ID" value="CAG9772556.1"/>
    <property type="molecule type" value="Genomic_DNA"/>
</dbReference>
<reference evidence="2" key="1">
    <citation type="submission" date="2022-01" db="EMBL/GenBank/DDBJ databases">
        <authorList>
            <person name="King R."/>
        </authorList>
    </citation>
    <scope>NUCLEOTIDE SEQUENCE</scope>
</reference>
<name>A0A9N9QRS3_9CUCU</name>
<dbReference type="InterPro" id="IPR037448">
    <property type="entry name" value="Zig-8"/>
</dbReference>
<organism evidence="2 3">
    <name type="scientific">Ceutorhynchus assimilis</name>
    <name type="common">cabbage seed weevil</name>
    <dbReference type="NCBI Taxonomy" id="467358"/>
    <lineage>
        <taxon>Eukaryota</taxon>
        <taxon>Metazoa</taxon>
        <taxon>Ecdysozoa</taxon>
        <taxon>Arthropoda</taxon>
        <taxon>Hexapoda</taxon>
        <taxon>Insecta</taxon>
        <taxon>Pterygota</taxon>
        <taxon>Neoptera</taxon>
        <taxon>Endopterygota</taxon>
        <taxon>Coleoptera</taxon>
        <taxon>Polyphaga</taxon>
        <taxon>Cucujiformia</taxon>
        <taxon>Curculionidae</taxon>
        <taxon>Ceutorhynchinae</taxon>
        <taxon>Ceutorhynchus</taxon>
    </lineage>
</organism>
<feature type="compositionally biased region" description="Low complexity" evidence="1">
    <location>
        <begin position="212"/>
        <end position="225"/>
    </location>
</feature>
<evidence type="ECO:0000256" key="1">
    <source>
        <dbReference type="SAM" id="MobiDB-lite"/>
    </source>
</evidence>
<dbReference type="PANTHER" id="PTHR23279">
    <property type="entry name" value="DEFECTIVE PROBOSCIS EXTENSION RESPONSE DPR -RELATED"/>
    <property type="match status" value="1"/>
</dbReference>
<proteinExistence type="predicted"/>
<dbReference type="SUPFAM" id="SSF48726">
    <property type="entry name" value="Immunoglobulin"/>
    <property type="match status" value="1"/>
</dbReference>
<evidence type="ECO:0000313" key="3">
    <source>
        <dbReference type="Proteomes" id="UP001152799"/>
    </source>
</evidence>
<evidence type="ECO:0000313" key="2">
    <source>
        <dbReference type="EMBL" id="CAG9772556.1"/>
    </source>
</evidence>
<accession>A0A9N9QRS3</accession>
<dbReference type="AlphaFoldDB" id="A0A9N9QRS3"/>
<dbReference type="GO" id="GO:0032589">
    <property type="term" value="C:neuron projection membrane"/>
    <property type="evidence" value="ECO:0007669"/>
    <property type="project" value="TreeGrafter"/>
</dbReference>
<feature type="compositionally biased region" description="Polar residues" evidence="1">
    <location>
        <begin position="181"/>
        <end position="196"/>
    </location>
</feature>
<dbReference type="PANTHER" id="PTHR23279:SF5">
    <property type="entry name" value="DEFECTIVE PROBOSCIS EXTENSION RESPONSE 8, ISOFORM A"/>
    <property type="match status" value="1"/>
</dbReference>
<dbReference type="Gene3D" id="2.60.40.10">
    <property type="entry name" value="Immunoglobulins"/>
    <property type="match status" value="1"/>
</dbReference>
<feature type="region of interest" description="Disordered" evidence="1">
    <location>
        <begin position="101"/>
        <end position="164"/>
    </location>
</feature>
<protein>
    <recommendedName>
        <fullName evidence="4">Ig-like domain-containing protein</fullName>
    </recommendedName>
</protein>
<feature type="region of interest" description="Disordered" evidence="1">
    <location>
        <begin position="176"/>
        <end position="242"/>
    </location>
</feature>
<dbReference type="GO" id="GO:0050808">
    <property type="term" value="P:synapse organization"/>
    <property type="evidence" value="ECO:0007669"/>
    <property type="project" value="TreeGrafter"/>
</dbReference>
<keyword evidence="3" id="KW-1185">Reference proteome</keyword>
<dbReference type="Proteomes" id="UP001152799">
    <property type="component" value="Chromosome 8"/>
</dbReference>
<feature type="compositionally biased region" description="Polar residues" evidence="1">
    <location>
        <begin position="145"/>
        <end position="158"/>
    </location>
</feature>
<dbReference type="InterPro" id="IPR036179">
    <property type="entry name" value="Ig-like_dom_sf"/>
</dbReference>